<dbReference type="GeneID" id="87867742"/>
<organism evidence="1 2">
    <name type="scientific">Neurospora tetraspora</name>
    <dbReference type="NCBI Taxonomy" id="94610"/>
    <lineage>
        <taxon>Eukaryota</taxon>
        <taxon>Fungi</taxon>
        <taxon>Dikarya</taxon>
        <taxon>Ascomycota</taxon>
        <taxon>Pezizomycotina</taxon>
        <taxon>Sordariomycetes</taxon>
        <taxon>Sordariomycetidae</taxon>
        <taxon>Sordariales</taxon>
        <taxon>Sordariaceae</taxon>
        <taxon>Neurospora</taxon>
    </lineage>
</organism>
<sequence length="259" mass="29496">MSPATDRTVVKYSENDTIVEVLKGAVTARLLSHDPSRSFAIEATFNLHKGAEFFFSEKNKPPMHFHVAQEEYVECLQGKLVVETKTKTNGPGPGPLRQKKHEYHFLTPEDGRFCIRPYVNHRLYPAPLEEQQQHIVKFLLSGAKTDSVFGELNDVFFENWYGYQDEVVVRGAGHIDLFQLFCTFDAGGTYVSFPGWVPFGQSISIALGVVLGRWIGSGLLGYQPFYRKWTTDWELACQKMENSIFQRRFADRSKTTLGN</sequence>
<dbReference type="RefSeq" id="XP_062682185.1">
    <property type="nucleotide sequence ID" value="XM_062830588.1"/>
</dbReference>
<name>A0AAE0JFT4_9PEZI</name>
<evidence type="ECO:0000313" key="1">
    <source>
        <dbReference type="EMBL" id="KAK3345572.1"/>
    </source>
</evidence>
<reference evidence="1" key="1">
    <citation type="journal article" date="2023" name="Mol. Phylogenet. Evol.">
        <title>Genome-scale phylogeny and comparative genomics of the fungal order Sordariales.</title>
        <authorList>
            <person name="Hensen N."/>
            <person name="Bonometti L."/>
            <person name="Westerberg I."/>
            <person name="Brannstrom I.O."/>
            <person name="Guillou S."/>
            <person name="Cros-Aarteil S."/>
            <person name="Calhoun S."/>
            <person name="Haridas S."/>
            <person name="Kuo A."/>
            <person name="Mondo S."/>
            <person name="Pangilinan J."/>
            <person name="Riley R."/>
            <person name="LaButti K."/>
            <person name="Andreopoulos B."/>
            <person name="Lipzen A."/>
            <person name="Chen C."/>
            <person name="Yan M."/>
            <person name="Daum C."/>
            <person name="Ng V."/>
            <person name="Clum A."/>
            <person name="Steindorff A."/>
            <person name="Ohm R.A."/>
            <person name="Martin F."/>
            <person name="Silar P."/>
            <person name="Natvig D.O."/>
            <person name="Lalanne C."/>
            <person name="Gautier V."/>
            <person name="Ament-Velasquez S.L."/>
            <person name="Kruys A."/>
            <person name="Hutchinson M.I."/>
            <person name="Powell A.J."/>
            <person name="Barry K."/>
            <person name="Miller A.N."/>
            <person name="Grigoriev I.V."/>
            <person name="Debuchy R."/>
            <person name="Gladieux P."/>
            <person name="Hiltunen Thoren M."/>
            <person name="Johannesson H."/>
        </authorList>
    </citation>
    <scope>NUCLEOTIDE SEQUENCE</scope>
    <source>
        <strain evidence="1">CBS 560.94</strain>
    </source>
</reference>
<proteinExistence type="predicted"/>
<comment type="caution">
    <text evidence="1">The sequence shown here is derived from an EMBL/GenBank/DDBJ whole genome shotgun (WGS) entry which is preliminary data.</text>
</comment>
<accession>A0AAE0JFT4</accession>
<dbReference type="AlphaFoldDB" id="A0AAE0JFT4"/>
<protein>
    <submittedName>
        <fullName evidence="1">Uncharacterized protein</fullName>
    </submittedName>
</protein>
<keyword evidence="2" id="KW-1185">Reference proteome</keyword>
<evidence type="ECO:0000313" key="2">
    <source>
        <dbReference type="Proteomes" id="UP001278500"/>
    </source>
</evidence>
<dbReference type="EMBL" id="JAUEPP010000004">
    <property type="protein sequence ID" value="KAK3345572.1"/>
    <property type="molecule type" value="Genomic_DNA"/>
</dbReference>
<gene>
    <name evidence="1" type="ORF">B0H65DRAFT_574633</name>
</gene>
<dbReference type="Proteomes" id="UP001278500">
    <property type="component" value="Unassembled WGS sequence"/>
</dbReference>
<reference evidence="1" key="2">
    <citation type="submission" date="2023-06" db="EMBL/GenBank/DDBJ databases">
        <authorList>
            <consortium name="Lawrence Berkeley National Laboratory"/>
            <person name="Haridas S."/>
            <person name="Hensen N."/>
            <person name="Bonometti L."/>
            <person name="Westerberg I."/>
            <person name="Brannstrom I.O."/>
            <person name="Guillou S."/>
            <person name="Cros-Aarteil S."/>
            <person name="Calhoun S."/>
            <person name="Kuo A."/>
            <person name="Mondo S."/>
            <person name="Pangilinan J."/>
            <person name="Riley R."/>
            <person name="Labutti K."/>
            <person name="Andreopoulos B."/>
            <person name="Lipzen A."/>
            <person name="Chen C."/>
            <person name="Yanf M."/>
            <person name="Daum C."/>
            <person name="Ng V."/>
            <person name="Clum A."/>
            <person name="Steindorff A."/>
            <person name="Ohm R."/>
            <person name="Martin F."/>
            <person name="Silar P."/>
            <person name="Natvig D."/>
            <person name="Lalanne C."/>
            <person name="Gautier V."/>
            <person name="Ament-Velasquez S.L."/>
            <person name="Kruys A."/>
            <person name="Hutchinson M.I."/>
            <person name="Powell A.J."/>
            <person name="Barry K."/>
            <person name="Miller A.N."/>
            <person name="Grigoriev I.V."/>
            <person name="Debuchy R."/>
            <person name="Gladieux P."/>
            <person name="Thoren M.H."/>
            <person name="Johannesson H."/>
        </authorList>
    </citation>
    <scope>NUCLEOTIDE SEQUENCE</scope>
    <source>
        <strain evidence="1">CBS 560.94</strain>
    </source>
</reference>